<evidence type="ECO:0000256" key="5">
    <source>
        <dbReference type="ARBA" id="ARBA00022692"/>
    </source>
</evidence>
<dbReference type="GO" id="GO:0005886">
    <property type="term" value="C:plasma membrane"/>
    <property type="evidence" value="ECO:0007669"/>
    <property type="project" value="TreeGrafter"/>
</dbReference>
<dbReference type="InterPro" id="IPR001873">
    <property type="entry name" value="ENaC"/>
</dbReference>
<keyword evidence="8 12" id="KW-0406">Ion transport</keyword>
<evidence type="ECO:0000313" key="13">
    <source>
        <dbReference type="EMBL" id="CAG9865466.1"/>
    </source>
</evidence>
<evidence type="ECO:0000256" key="1">
    <source>
        <dbReference type="ARBA" id="ARBA00004141"/>
    </source>
</evidence>
<dbReference type="Gene3D" id="1.10.287.770">
    <property type="entry name" value="YojJ-like"/>
    <property type="match status" value="1"/>
</dbReference>
<evidence type="ECO:0000256" key="4">
    <source>
        <dbReference type="ARBA" id="ARBA00022461"/>
    </source>
</evidence>
<evidence type="ECO:0000256" key="9">
    <source>
        <dbReference type="ARBA" id="ARBA00023136"/>
    </source>
</evidence>
<keyword evidence="7" id="KW-0915">Sodium</keyword>
<evidence type="ECO:0000256" key="10">
    <source>
        <dbReference type="ARBA" id="ARBA00023201"/>
    </source>
</evidence>
<gene>
    <name evidence="13" type="ORF">PHYEVI_LOCUS11700</name>
</gene>
<comment type="similarity">
    <text evidence="2 12">Belongs to the amiloride-sensitive sodium channel (TC 1.A.6) family.</text>
</comment>
<name>A0A9N9XS64_PHYSR</name>
<evidence type="ECO:0000256" key="3">
    <source>
        <dbReference type="ARBA" id="ARBA00022448"/>
    </source>
</evidence>
<evidence type="ECO:0000313" key="14">
    <source>
        <dbReference type="Proteomes" id="UP001153712"/>
    </source>
</evidence>
<dbReference type="Proteomes" id="UP001153712">
    <property type="component" value="Chromosome 9"/>
</dbReference>
<dbReference type="GO" id="GO:0015280">
    <property type="term" value="F:ligand-gated sodium channel activity"/>
    <property type="evidence" value="ECO:0007669"/>
    <property type="project" value="TreeGrafter"/>
</dbReference>
<dbReference type="PANTHER" id="PTHR11690">
    <property type="entry name" value="AMILORIDE-SENSITIVE SODIUM CHANNEL-RELATED"/>
    <property type="match status" value="1"/>
</dbReference>
<evidence type="ECO:0000256" key="6">
    <source>
        <dbReference type="ARBA" id="ARBA00022989"/>
    </source>
</evidence>
<dbReference type="PANTHER" id="PTHR11690:SF248">
    <property type="entry name" value="PICKPOCKET 17, ISOFORM A"/>
    <property type="match status" value="1"/>
</dbReference>
<dbReference type="AlphaFoldDB" id="A0A9N9XS64"/>
<keyword evidence="5 12" id="KW-0812">Transmembrane</keyword>
<keyword evidence="3 12" id="KW-0813">Transport</keyword>
<sequence length="436" mass="50285">MGLIPEKKCFKQPSKLIKFIILFLCAIFTSMQVGQCFQKFFHPSTSTYMSFILNESVKYPCLTICRRPPYKTDLYPKFGISHFRLDTAFTFRFFNFSEYSLSDFFHATTYNFTEVFAQVAYASVGYLPQGEGSSETVKVTSSFHFYRGRCFTFQPLTTSDIFSLDGGYAFLMYHNKTTEVNEAGVSAHGYQIYLHDPNEAVTYTEDERNNFLEILHVEADEDMRVKFEIQEFGRIPTKENRCVANPDYSKSKCENMCVNQQIAQRYNCTAPFLDLPEGVSFPECSSFYKVRYLIRDIVSKTVWKSVVQNCDCPMACNYTVYKTSIINRREVHETMAPNSLFYLYSTNLVFRMTEVLGYDLNQLLSDVGGSLGFLLGLSVISLICLCEEIFELAFKYIFKRKAKTETGDSNREIVGAEEQDESKFGNEIYRNVAVKY</sequence>
<dbReference type="OrthoDB" id="7939651at2759"/>
<keyword evidence="14" id="KW-1185">Reference proteome</keyword>
<keyword evidence="11 12" id="KW-0407">Ion channel</keyword>
<dbReference type="Pfam" id="PF00858">
    <property type="entry name" value="ASC"/>
    <property type="match status" value="1"/>
</dbReference>
<reference evidence="13" key="1">
    <citation type="submission" date="2022-01" db="EMBL/GenBank/DDBJ databases">
        <authorList>
            <person name="King R."/>
        </authorList>
    </citation>
    <scope>NUCLEOTIDE SEQUENCE</scope>
</reference>
<organism evidence="13 14">
    <name type="scientific">Phyllotreta striolata</name>
    <name type="common">Striped flea beetle</name>
    <name type="synonym">Crioceris striolata</name>
    <dbReference type="NCBI Taxonomy" id="444603"/>
    <lineage>
        <taxon>Eukaryota</taxon>
        <taxon>Metazoa</taxon>
        <taxon>Ecdysozoa</taxon>
        <taxon>Arthropoda</taxon>
        <taxon>Hexapoda</taxon>
        <taxon>Insecta</taxon>
        <taxon>Pterygota</taxon>
        <taxon>Neoptera</taxon>
        <taxon>Endopterygota</taxon>
        <taxon>Coleoptera</taxon>
        <taxon>Polyphaga</taxon>
        <taxon>Cucujiformia</taxon>
        <taxon>Chrysomeloidea</taxon>
        <taxon>Chrysomelidae</taxon>
        <taxon>Galerucinae</taxon>
        <taxon>Alticini</taxon>
        <taxon>Phyllotreta</taxon>
    </lineage>
</organism>
<accession>A0A9N9XS64</accession>
<protein>
    <submittedName>
        <fullName evidence="13">Uncharacterized protein</fullName>
    </submittedName>
</protein>
<evidence type="ECO:0000256" key="2">
    <source>
        <dbReference type="ARBA" id="ARBA00007193"/>
    </source>
</evidence>
<proteinExistence type="inferred from homology"/>
<keyword evidence="6" id="KW-1133">Transmembrane helix</keyword>
<evidence type="ECO:0000256" key="8">
    <source>
        <dbReference type="ARBA" id="ARBA00023065"/>
    </source>
</evidence>
<dbReference type="EMBL" id="OU900102">
    <property type="protein sequence ID" value="CAG9865466.1"/>
    <property type="molecule type" value="Genomic_DNA"/>
</dbReference>
<evidence type="ECO:0000256" key="7">
    <source>
        <dbReference type="ARBA" id="ARBA00023053"/>
    </source>
</evidence>
<dbReference type="PRINTS" id="PR01078">
    <property type="entry name" value="AMINACHANNEL"/>
</dbReference>
<evidence type="ECO:0000256" key="11">
    <source>
        <dbReference type="ARBA" id="ARBA00023303"/>
    </source>
</evidence>
<evidence type="ECO:0000256" key="12">
    <source>
        <dbReference type="RuleBase" id="RU000679"/>
    </source>
</evidence>
<keyword evidence="9" id="KW-0472">Membrane</keyword>
<keyword evidence="4 12" id="KW-0894">Sodium channel</keyword>
<keyword evidence="10 12" id="KW-0739">Sodium transport</keyword>
<comment type="subcellular location">
    <subcellularLocation>
        <location evidence="1">Membrane</location>
        <topology evidence="1">Multi-pass membrane protein</topology>
    </subcellularLocation>
</comment>